<reference evidence="1" key="1">
    <citation type="submission" date="2021-10" db="EMBL/GenBank/DDBJ databases">
        <authorList>
            <person name="Lavering E.D."/>
            <person name="James R."/>
            <person name="Fairholm J.D."/>
            <person name="Ogilvie B.H."/>
            <person name="Thurgood T.L."/>
            <person name="Robison R.A."/>
            <person name="Grose J.H."/>
        </authorList>
    </citation>
    <scope>NUCLEOTIDE SEQUENCE</scope>
</reference>
<organism evidence="1 2">
    <name type="scientific">Bacillus phage vB_BanS_Sophrita</name>
    <dbReference type="NCBI Taxonomy" id="2894790"/>
    <lineage>
        <taxon>Viruses</taxon>
        <taxon>Duplodnaviria</taxon>
        <taxon>Heunggongvirae</taxon>
        <taxon>Uroviricota</taxon>
        <taxon>Caudoviricetes</taxon>
        <taxon>Joanripponvirinae</taxon>
        <taxon>Sophritavirus</taxon>
        <taxon>Sophritavirus sophrita</taxon>
    </lineage>
</organism>
<name>A0AAE9CE88_9CAUD</name>
<evidence type="ECO:0000313" key="2">
    <source>
        <dbReference type="Proteomes" id="UP000827460"/>
    </source>
</evidence>
<gene>
    <name evidence="1" type="ORF">SOPHRITA_81</name>
</gene>
<sequence length="55" mass="6212">MKVSLNISCECDKTKGYCLKRITTKQPHMNNPLEIWISCDCGAEYYLGNVDDIVG</sequence>
<proteinExistence type="predicted"/>
<dbReference type="EMBL" id="OK499991">
    <property type="protein sequence ID" value="UGO50672.1"/>
    <property type="molecule type" value="Genomic_DNA"/>
</dbReference>
<keyword evidence="2" id="KW-1185">Reference proteome</keyword>
<protein>
    <submittedName>
        <fullName evidence="1">Uncharacterized protein</fullName>
    </submittedName>
</protein>
<evidence type="ECO:0000313" key="1">
    <source>
        <dbReference type="EMBL" id="UGO50672.1"/>
    </source>
</evidence>
<accession>A0AAE9CE88</accession>
<dbReference type="Proteomes" id="UP000827460">
    <property type="component" value="Segment"/>
</dbReference>